<dbReference type="EMBL" id="UOFL01000065">
    <property type="protein sequence ID" value="VAW74768.1"/>
    <property type="molecule type" value="Genomic_DNA"/>
</dbReference>
<dbReference type="AlphaFoldDB" id="A0A3B0Y292"/>
<evidence type="ECO:0008006" key="3">
    <source>
        <dbReference type="Google" id="ProtNLM"/>
    </source>
</evidence>
<dbReference type="PANTHER" id="PTHR39555:SF1">
    <property type="entry name" value="TYPE IV PILUS INNER MEMBRANE COMPONENT PILO"/>
    <property type="match status" value="1"/>
</dbReference>
<dbReference type="InterPro" id="IPR007445">
    <property type="entry name" value="PilO"/>
</dbReference>
<keyword evidence="1" id="KW-0472">Membrane</keyword>
<evidence type="ECO:0000256" key="1">
    <source>
        <dbReference type="SAM" id="Phobius"/>
    </source>
</evidence>
<evidence type="ECO:0000313" key="2">
    <source>
        <dbReference type="EMBL" id="VAW74768.1"/>
    </source>
</evidence>
<organism evidence="2">
    <name type="scientific">hydrothermal vent metagenome</name>
    <dbReference type="NCBI Taxonomy" id="652676"/>
    <lineage>
        <taxon>unclassified sequences</taxon>
        <taxon>metagenomes</taxon>
        <taxon>ecological metagenomes</taxon>
    </lineage>
</organism>
<feature type="transmembrane region" description="Helical" evidence="1">
    <location>
        <begin position="20"/>
        <end position="40"/>
    </location>
</feature>
<dbReference type="PIRSF" id="PIRSF016482">
    <property type="entry name" value="PilO"/>
    <property type="match status" value="1"/>
</dbReference>
<dbReference type="GO" id="GO:0043107">
    <property type="term" value="P:type IV pilus-dependent motility"/>
    <property type="evidence" value="ECO:0007669"/>
    <property type="project" value="InterPro"/>
</dbReference>
<sequence length="202" mass="23572">MNLDQLKELEFDKIGNWPWIMKLAVITLSCAVVIGLVVYLDTLPQLENRETLEKKEKNELGKLQVRAAKASRLPELKKQLAYMQRAYKKMRERLPTKKQVAALLIDISQKGRAAGLEFRLYDPQSEQKQKEFVQIPIAIRVIGTYNELGKFVSDIAELPRIVTLHNIRISKSGSKGKLQMSVLARTYKYEDKRRKKYKRRRR</sequence>
<dbReference type="Pfam" id="PF04350">
    <property type="entry name" value="PilO"/>
    <property type="match status" value="1"/>
</dbReference>
<dbReference type="Gene3D" id="3.30.70.60">
    <property type="match status" value="1"/>
</dbReference>
<accession>A0A3B0Y292</accession>
<gene>
    <name evidence="2" type="ORF">MNBD_GAMMA12-3388</name>
</gene>
<reference evidence="2" key="1">
    <citation type="submission" date="2018-06" db="EMBL/GenBank/DDBJ databases">
        <authorList>
            <person name="Zhirakovskaya E."/>
        </authorList>
    </citation>
    <scope>NUCLEOTIDE SEQUENCE</scope>
</reference>
<name>A0A3B0Y292_9ZZZZ</name>
<keyword evidence="1" id="KW-1133">Transmembrane helix</keyword>
<dbReference type="GO" id="GO:0043683">
    <property type="term" value="P:type IV pilus assembly"/>
    <property type="evidence" value="ECO:0007669"/>
    <property type="project" value="InterPro"/>
</dbReference>
<dbReference type="InterPro" id="IPR014717">
    <property type="entry name" value="Transl_elong_EF1B/ribsomal_bS6"/>
</dbReference>
<proteinExistence type="predicted"/>
<protein>
    <recommendedName>
        <fullName evidence="3">Type IV pilus biogenesis protein PilO</fullName>
    </recommendedName>
</protein>
<keyword evidence="1" id="KW-0812">Transmembrane</keyword>
<dbReference type="PANTHER" id="PTHR39555">
    <property type="entry name" value="FIMBRIAL ASSEMBLY PROTEIN PILO-LIKE PROTEIN-RELATED"/>
    <property type="match status" value="1"/>
</dbReference>